<dbReference type="eggNOG" id="COG3829">
    <property type="taxonomic scope" value="Bacteria"/>
</dbReference>
<dbReference type="CDD" id="cd00130">
    <property type="entry name" value="PAS"/>
    <property type="match status" value="1"/>
</dbReference>
<proteinExistence type="predicted"/>
<sequence length="185" mass="21736">MNEELNKRTIIDKEVVWDKKSTVLSKTDKFGSIEYANDVFVEVSGYEDYELVSQPHSIIRHPDMPKVIFKVLWENLNEGKNFHAVVKNLAKSGRYYWMITDFEIIYNNKDEITNYIAKRHAMPEKALKKHIEPLYTKLLHIEEVGGVEASEKYLKGFLEEKKMTYDSWVRSSVESKGFFSKLFGR</sequence>
<dbReference type="NCBIfam" id="TIGR00229">
    <property type="entry name" value="sensory_box"/>
    <property type="match status" value="1"/>
</dbReference>
<dbReference type="RefSeq" id="WP_008637863.1">
    <property type="nucleotide sequence ID" value="NZ_AFXZ01000034.1"/>
</dbReference>
<reference evidence="2 3" key="1">
    <citation type="journal article" date="2008" name="Int. J. Syst. Evol. Microbiol.">
        <title>Bizionia argentinensis sp. nov., isolated from surface marine water in Antarctica.</title>
        <authorList>
            <person name="Bercovich A."/>
            <person name="Vazquez S.C."/>
            <person name="Yankilevich P."/>
            <person name="Coria S.H."/>
            <person name="Foti M."/>
            <person name="Hernandez E."/>
            <person name="Vidal A."/>
            <person name="Ruberto L."/>
            <person name="Melo C."/>
            <person name="Marenssi S."/>
            <person name="Criscuolo M."/>
            <person name="Memoli M."/>
            <person name="Arguelles M."/>
            <person name="Mac Cormack W.P."/>
        </authorList>
    </citation>
    <scope>NUCLEOTIDE SEQUENCE [LARGE SCALE GENOMIC DNA]</scope>
    <source>
        <strain evidence="2 3">JUB59</strain>
    </source>
</reference>
<dbReference type="InterPro" id="IPR013655">
    <property type="entry name" value="PAS_fold_3"/>
</dbReference>
<dbReference type="InterPro" id="IPR000014">
    <property type="entry name" value="PAS"/>
</dbReference>
<dbReference type="Gene3D" id="3.30.450.20">
    <property type="entry name" value="PAS domain"/>
    <property type="match status" value="1"/>
</dbReference>
<organism evidence="2 3">
    <name type="scientific">Bizionia argentinensis JUB59</name>
    <dbReference type="NCBI Taxonomy" id="1046627"/>
    <lineage>
        <taxon>Bacteria</taxon>
        <taxon>Pseudomonadati</taxon>
        <taxon>Bacteroidota</taxon>
        <taxon>Flavobacteriia</taxon>
        <taxon>Flavobacteriales</taxon>
        <taxon>Flavobacteriaceae</taxon>
        <taxon>Bizionia</taxon>
    </lineage>
</organism>
<gene>
    <name evidence="2" type="ORF">BZARG_1060</name>
</gene>
<keyword evidence="3" id="KW-1185">Reference proteome</keyword>
<evidence type="ECO:0000313" key="2">
    <source>
        <dbReference type="EMBL" id="EGV43227.1"/>
    </source>
</evidence>
<dbReference type="InterPro" id="IPR035965">
    <property type="entry name" value="PAS-like_dom_sf"/>
</dbReference>
<dbReference type="OrthoDB" id="9759607at2"/>
<comment type="caution">
    <text evidence="2">The sequence shown here is derived from an EMBL/GenBank/DDBJ whole genome shotgun (WGS) entry which is preliminary data.</text>
</comment>
<dbReference type="PATRIC" id="fig|1046627.3.peg.1904"/>
<feature type="domain" description="PAS fold-3" evidence="1">
    <location>
        <begin position="34"/>
        <end position="115"/>
    </location>
</feature>
<dbReference type="SUPFAM" id="SSF55785">
    <property type="entry name" value="PYP-like sensor domain (PAS domain)"/>
    <property type="match status" value="1"/>
</dbReference>
<evidence type="ECO:0000313" key="3">
    <source>
        <dbReference type="Proteomes" id="UP000003730"/>
    </source>
</evidence>
<name>G2EEF9_9FLAO</name>
<dbReference type="STRING" id="1046627.BZARG_1060"/>
<dbReference type="Proteomes" id="UP000003730">
    <property type="component" value="Unassembled WGS sequence"/>
</dbReference>
<dbReference type="AlphaFoldDB" id="G2EEF9"/>
<dbReference type="Pfam" id="PF08447">
    <property type="entry name" value="PAS_3"/>
    <property type="match status" value="1"/>
</dbReference>
<evidence type="ECO:0000259" key="1">
    <source>
        <dbReference type="Pfam" id="PF08447"/>
    </source>
</evidence>
<dbReference type="EMBL" id="AFXZ01000034">
    <property type="protein sequence ID" value="EGV43227.1"/>
    <property type="molecule type" value="Genomic_DNA"/>
</dbReference>
<protein>
    <submittedName>
        <fullName evidence="2">PAS domain S-box protein</fullName>
    </submittedName>
</protein>
<accession>G2EEF9</accession>